<evidence type="ECO:0000313" key="3">
    <source>
        <dbReference type="Proteomes" id="UP000559626"/>
    </source>
</evidence>
<dbReference type="AlphaFoldDB" id="A0A7Y0ACB5"/>
<protein>
    <submittedName>
        <fullName evidence="2">DUF4296 domain-containing protein</fullName>
    </submittedName>
</protein>
<evidence type="ECO:0000259" key="1">
    <source>
        <dbReference type="Pfam" id="PF14129"/>
    </source>
</evidence>
<dbReference type="InterPro" id="IPR025381">
    <property type="entry name" value="DUF4296"/>
</dbReference>
<proteinExistence type="predicted"/>
<comment type="caution">
    <text evidence="2">The sequence shown here is derived from an EMBL/GenBank/DDBJ whole genome shotgun (WGS) entry which is preliminary data.</text>
</comment>
<keyword evidence="3" id="KW-1185">Reference proteome</keyword>
<name>A0A7Y0ACB5_9BACT</name>
<dbReference type="Proteomes" id="UP000559626">
    <property type="component" value="Unassembled WGS sequence"/>
</dbReference>
<reference evidence="2 3" key="1">
    <citation type="submission" date="2020-04" db="EMBL/GenBank/DDBJ databases">
        <title>Hymenobacter polaris sp. nov., isolated from Arctic soil.</title>
        <authorList>
            <person name="Dahal R.H."/>
        </authorList>
    </citation>
    <scope>NUCLEOTIDE SEQUENCE [LARGE SCALE GENOMIC DNA]</scope>
    <source>
        <strain evidence="2 3">RP-2-7</strain>
    </source>
</reference>
<gene>
    <name evidence="2" type="ORF">HHL22_05895</name>
</gene>
<dbReference type="Pfam" id="PF14129">
    <property type="entry name" value="DUF4296"/>
    <property type="match status" value="1"/>
</dbReference>
<organism evidence="2 3">
    <name type="scientific">Hymenobacter polaris</name>
    <dbReference type="NCBI Taxonomy" id="2682546"/>
    <lineage>
        <taxon>Bacteria</taxon>
        <taxon>Pseudomonadati</taxon>
        <taxon>Bacteroidota</taxon>
        <taxon>Cytophagia</taxon>
        <taxon>Cytophagales</taxon>
        <taxon>Hymenobacteraceae</taxon>
        <taxon>Hymenobacter</taxon>
    </lineage>
</organism>
<dbReference type="RefSeq" id="WP_169530015.1">
    <property type="nucleotide sequence ID" value="NZ_JABBGH010000001.1"/>
</dbReference>
<evidence type="ECO:0000313" key="2">
    <source>
        <dbReference type="EMBL" id="NML64734.1"/>
    </source>
</evidence>
<sequence length="130" mass="14794">MKLLPPSHLPRALATSLLLLAGCARPEEAPKPANLVPKDQMVSLLVRLHLLEARIEASRLAPDSARALFLAQQRDLLWQRHISEQDSSFERSYRYYAVHNKDLDEIYAGVIDSLEKVEKRFGAPQNSFHH</sequence>
<feature type="domain" description="DUF4296" evidence="1">
    <location>
        <begin position="32"/>
        <end position="119"/>
    </location>
</feature>
<dbReference type="PROSITE" id="PS51257">
    <property type="entry name" value="PROKAR_LIPOPROTEIN"/>
    <property type="match status" value="1"/>
</dbReference>
<dbReference type="EMBL" id="JABBGH010000001">
    <property type="protein sequence ID" value="NML64734.1"/>
    <property type="molecule type" value="Genomic_DNA"/>
</dbReference>
<accession>A0A7Y0ACB5</accession>